<dbReference type="Gene3D" id="2.170.270.10">
    <property type="entry name" value="SET domain"/>
    <property type="match status" value="1"/>
</dbReference>
<feature type="domain" description="SET" evidence="1">
    <location>
        <begin position="38"/>
        <end position="258"/>
    </location>
</feature>
<dbReference type="InterPro" id="IPR046341">
    <property type="entry name" value="SET_dom_sf"/>
</dbReference>
<dbReference type="PANTHER" id="PTHR12197:SF298">
    <property type="entry name" value="HISTONE-LYSINE N-METHYLTRANSFERASE ATXR4"/>
    <property type="match status" value="1"/>
</dbReference>
<dbReference type="AlphaFoldDB" id="D5ACC4"/>
<protein>
    <recommendedName>
        <fullName evidence="1">SET domain-containing protein</fullName>
    </recommendedName>
</protein>
<dbReference type="EMBL" id="BT123898">
    <property type="protein sequence ID" value="ADE77193.1"/>
    <property type="molecule type" value="mRNA"/>
</dbReference>
<sequence length="288" mass="32778">MMMMKSSSRFWVWLPRYSFSRYQCDYASSSSHSEAPPPPVRVGFTEDAGRGVFATREIRTGDLIHTADPFLTHPSLEALGKGFCEIETTMDWSLYHEHCRVKGLKYPLLVKRFACMVISGMASADNLDILQPAIFSHGMSSTWEEEFELLVHNFKNTDIHPGLLTFLTKEWYSGILARIRANVFRIELIGGYHTDLLAAASASISVETTVGSAVYMLPSMYNHDCDPNAHILWIENAKARLKALRNIEPGEELRICYIDASMDYEARQSLLYQGFGFRCQCLRCKYKD</sequence>
<name>D5ACC4_PICSI</name>
<evidence type="ECO:0000259" key="1">
    <source>
        <dbReference type="PROSITE" id="PS50280"/>
    </source>
</evidence>
<proteinExistence type="evidence at transcript level"/>
<reference evidence="2" key="1">
    <citation type="submission" date="2010-04" db="EMBL/GenBank/DDBJ databases">
        <authorList>
            <person name="Reid K.E."/>
            <person name="Liao N."/>
            <person name="Chan S."/>
            <person name="Docking R."/>
            <person name="Taylor G."/>
            <person name="Moore R."/>
            <person name="Mayo M."/>
            <person name="Munro S."/>
            <person name="King J."/>
            <person name="Yanchuk A."/>
            <person name="Holt R."/>
            <person name="Jones S."/>
            <person name="Marra M."/>
            <person name="Ritland C.E."/>
            <person name="Ritland K."/>
            <person name="Bohlmann J."/>
        </authorList>
    </citation>
    <scope>NUCLEOTIDE SEQUENCE</scope>
    <source>
        <tissue evidence="2">Bud</tissue>
    </source>
</reference>
<organism evidence="2">
    <name type="scientific">Picea sitchensis</name>
    <name type="common">Sitka spruce</name>
    <name type="synonym">Pinus sitchensis</name>
    <dbReference type="NCBI Taxonomy" id="3332"/>
    <lineage>
        <taxon>Eukaryota</taxon>
        <taxon>Viridiplantae</taxon>
        <taxon>Streptophyta</taxon>
        <taxon>Embryophyta</taxon>
        <taxon>Tracheophyta</taxon>
        <taxon>Spermatophyta</taxon>
        <taxon>Pinopsida</taxon>
        <taxon>Pinidae</taxon>
        <taxon>Conifers I</taxon>
        <taxon>Pinales</taxon>
        <taxon>Pinaceae</taxon>
        <taxon>Picea</taxon>
    </lineage>
</organism>
<dbReference type="InterPro" id="IPR050869">
    <property type="entry name" value="H3K4_H4K5_MeTrfase"/>
</dbReference>
<dbReference type="SMART" id="SM00317">
    <property type="entry name" value="SET"/>
    <property type="match status" value="1"/>
</dbReference>
<dbReference type="SUPFAM" id="SSF82199">
    <property type="entry name" value="SET domain"/>
    <property type="match status" value="1"/>
</dbReference>
<dbReference type="PROSITE" id="PS50280">
    <property type="entry name" value="SET"/>
    <property type="match status" value="1"/>
</dbReference>
<dbReference type="Pfam" id="PF00856">
    <property type="entry name" value="SET"/>
    <property type="match status" value="1"/>
</dbReference>
<accession>D5ACC4</accession>
<dbReference type="InterPro" id="IPR001214">
    <property type="entry name" value="SET_dom"/>
</dbReference>
<dbReference type="PANTHER" id="PTHR12197">
    <property type="entry name" value="HISTONE-LYSINE N-METHYLTRANSFERASE SMYD"/>
    <property type="match status" value="1"/>
</dbReference>
<dbReference type="GO" id="GO:0005634">
    <property type="term" value="C:nucleus"/>
    <property type="evidence" value="ECO:0007669"/>
    <property type="project" value="TreeGrafter"/>
</dbReference>
<dbReference type="CDD" id="cd20071">
    <property type="entry name" value="SET_SMYD"/>
    <property type="match status" value="1"/>
</dbReference>
<evidence type="ECO:0000313" key="2">
    <source>
        <dbReference type="EMBL" id="ADE77193.1"/>
    </source>
</evidence>